<keyword evidence="4" id="KW-1185">Reference proteome</keyword>
<evidence type="ECO:0000313" key="4">
    <source>
        <dbReference type="Proteomes" id="UP000829494"/>
    </source>
</evidence>
<name>A0ABY3YX08_STRRM</name>
<accession>A0ABY3YX08</accession>
<sequence>MLLSLALINAYGHVLVTRPSPLDTSEGGPHAVDNLAESARSPGAEKARLTMARRSRRTLVIAVTATGAALAAGGMIALSAASPPGRESAPNAGHPACGRAAAHYPSQLLGKERSSTSAEGVAIWGDGAVVLRCGTAPPKPTTDPCFNVNGVDWVLREGASDNGERVLITYGRAPAVEVTVAQASAPAGDGLADLNAAVKEIPQTAHCV</sequence>
<evidence type="ECO:0000256" key="1">
    <source>
        <dbReference type="SAM" id="MobiDB-lite"/>
    </source>
</evidence>
<keyword evidence="2" id="KW-0472">Membrane</keyword>
<keyword evidence="2" id="KW-0812">Transmembrane</keyword>
<evidence type="ECO:0000313" key="3">
    <source>
        <dbReference type="EMBL" id="UNZ02161.1"/>
    </source>
</evidence>
<keyword evidence="2" id="KW-1133">Transmembrane helix</keyword>
<dbReference type="Pfam" id="PF12028">
    <property type="entry name" value="DUF3515"/>
    <property type="match status" value="1"/>
</dbReference>
<dbReference type="EMBL" id="CP094298">
    <property type="protein sequence ID" value="UNZ02161.1"/>
    <property type="molecule type" value="Genomic_DNA"/>
</dbReference>
<gene>
    <name evidence="3" type="ORF">SRIMR7_08395</name>
</gene>
<evidence type="ECO:0008006" key="5">
    <source>
        <dbReference type="Google" id="ProtNLM"/>
    </source>
</evidence>
<dbReference type="InterPro" id="IPR021903">
    <property type="entry name" value="DUF3515"/>
</dbReference>
<organism evidence="3 4">
    <name type="scientific">Streptomyces rimosus subsp. rimosus</name>
    <dbReference type="NCBI Taxonomy" id="132474"/>
    <lineage>
        <taxon>Bacteria</taxon>
        <taxon>Bacillati</taxon>
        <taxon>Actinomycetota</taxon>
        <taxon>Actinomycetes</taxon>
        <taxon>Kitasatosporales</taxon>
        <taxon>Streptomycetaceae</taxon>
        <taxon>Streptomyces</taxon>
    </lineage>
</organism>
<feature type="region of interest" description="Disordered" evidence="1">
    <location>
        <begin position="22"/>
        <end position="50"/>
    </location>
</feature>
<reference evidence="3 4" key="1">
    <citation type="submission" date="2022-03" db="EMBL/GenBank/DDBJ databases">
        <title>Complete genome of Streptomyces rimosus ssp. rimosus R7 (=ATCC 10970).</title>
        <authorList>
            <person name="Beganovic S."/>
            <person name="Ruckert C."/>
            <person name="Busche T."/>
            <person name="Kalinowski J."/>
            <person name="Wittmann C."/>
        </authorList>
    </citation>
    <scope>NUCLEOTIDE SEQUENCE [LARGE SCALE GENOMIC DNA]</scope>
    <source>
        <strain evidence="3 4">R7</strain>
    </source>
</reference>
<dbReference type="Proteomes" id="UP000829494">
    <property type="component" value="Chromosome"/>
</dbReference>
<proteinExistence type="predicted"/>
<feature type="transmembrane region" description="Helical" evidence="2">
    <location>
        <begin position="58"/>
        <end position="81"/>
    </location>
</feature>
<evidence type="ECO:0000256" key="2">
    <source>
        <dbReference type="SAM" id="Phobius"/>
    </source>
</evidence>
<protein>
    <recommendedName>
        <fullName evidence="5">DUF3515 domain-containing protein</fullName>
    </recommendedName>
</protein>